<sequence length="271" mass="29941">MKKILLFVFLLAGTALAAQKSQPIRVLFIGNSYTFYHNLPDLVSQIGESVGFPIDATACTKGSQRFTGHLQNGKLLRMLAAGGWDYVVLQEQSEAPALPTELVAEGTYRPARTLDSLVHAGSPQARVIYYMTWGRKEGSKTYGNHYPPVATYEGMQQRLATSYLEMAYRSGGWCAPVGLAWMRVRSEKPEYELYMPDGSHPSEAGTLLAANVIFSVIYGKPYASEIRAGVPQQQAEYLRQVAQQTVFDNLRLINVEPVAPGPLPEIALPRK</sequence>
<dbReference type="Gene3D" id="3.40.50.1110">
    <property type="entry name" value="SGNH hydrolase"/>
    <property type="match status" value="1"/>
</dbReference>
<feature type="signal peptide" evidence="1">
    <location>
        <begin position="1"/>
        <end position="17"/>
    </location>
</feature>
<dbReference type="EMBL" id="JACOOK010000008">
    <property type="protein sequence ID" value="MBC5617726.1"/>
    <property type="molecule type" value="Genomic_DNA"/>
</dbReference>
<dbReference type="Proteomes" id="UP000636891">
    <property type="component" value="Unassembled WGS sequence"/>
</dbReference>
<keyword evidence="3" id="KW-1185">Reference proteome</keyword>
<evidence type="ECO:0000256" key="1">
    <source>
        <dbReference type="SAM" id="SignalP"/>
    </source>
</evidence>
<keyword evidence="1" id="KW-0732">Signal</keyword>
<protein>
    <submittedName>
        <fullName evidence="2">SGNH/GDSL hydrolase family protein</fullName>
    </submittedName>
</protein>
<proteinExistence type="predicted"/>
<accession>A0ABR7CPX5</accession>
<name>A0ABR7CPX5_9BACT</name>
<reference evidence="2 3" key="1">
    <citation type="submission" date="2020-08" db="EMBL/GenBank/DDBJ databases">
        <title>Genome public.</title>
        <authorList>
            <person name="Liu C."/>
            <person name="Sun Q."/>
        </authorList>
    </citation>
    <scope>NUCLEOTIDE SEQUENCE [LARGE SCALE GENOMIC DNA]</scope>
    <source>
        <strain evidence="2 3">New-7</strain>
    </source>
</reference>
<feature type="chain" id="PRO_5045242756" evidence="1">
    <location>
        <begin position="18"/>
        <end position="271"/>
    </location>
</feature>
<evidence type="ECO:0000313" key="3">
    <source>
        <dbReference type="Proteomes" id="UP000636891"/>
    </source>
</evidence>
<dbReference type="RefSeq" id="WP_055205090.1">
    <property type="nucleotide sequence ID" value="NZ_JACOOK010000008.1"/>
</dbReference>
<dbReference type="GO" id="GO:0016787">
    <property type="term" value="F:hydrolase activity"/>
    <property type="evidence" value="ECO:0007669"/>
    <property type="project" value="UniProtKB-KW"/>
</dbReference>
<gene>
    <name evidence="2" type="ORF">H8S08_11995</name>
</gene>
<dbReference type="SUPFAM" id="SSF52266">
    <property type="entry name" value="SGNH hydrolase"/>
    <property type="match status" value="1"/>
</dbReference>
<dbReference type="InterPro" id="IPR036514">
    <property type="entry name" value="SGNH_hydro_sf"/>
</dbReference>
<evidence type="ECO:0000313" key="2">
    <source>
        <dbReference type="EMBL" id="MBC5617726.1"/>
    </source>
</evidence>
<comment type="caution">
    <text evidence="2">The sequence shown here is derived from an EMBL/GenBank/DDBJ whole genome shotgun (WGS) entry which is preliminary data.</text>
</comment>
<keyword evidence="2" id="KW-0378">Hydrolase</keyword>
<organism evidence="2 3">
    <name type="scientific">Alistipes hominis</name>
    <dbReference type="NCBI Taxonomy" id="2763015"/>
    <lineage>
        <taxon>Bacteria</taxon>
        <taxon>Pseudomonadati</taxon>
        <taxon>Bacteroidota</taxon>
        <taxon>Bacteroidia</taxon>
        <taxon>Bacteroidales</taxon>
        <taxon>Rikenellaceae</taxon>
        <taxon>Alistipes</taxon>
    </lineage>
</organism>